<protein>
    <submittedName>
        <fullName evidence="2">Stage III sporulation protein AF</fullName>
    </submittedName>
</protein>
<gene>
    <name evidence="2" type="primary">spoIIIAF</name>
    <name evidence="2" type="ORF">ACFFH4_22230</name>
</gene>
<comment type="caution">
    <text evidence="2">The sequence shown here is derived from an EMBL/GenBank/DDBJ whole genome shotgun (WGS) entry which is preliminary data.</text>
</comment>
<dbReference type="Pfam" id="PF09581">
    <property type="entry name" value="Spore_III_AF"/>
    <property type="match status" value="1"/>
</dbReference>
<dbReference type="NCBIfam" id="TIGR02896">
    <property type="entry name" value="spore_III_AF"/>
    <property type="match status" value="1"/>
</dbReference>
<proteinExistence type="predicted"/>
<feature type="transmembrane region" description="Helical" evidence="1">
    <location>
        <begin position="6"/>
        <end position="22"/>
    </location>
</feature>
<feature type="transmembrane region" description="Helical" evidence="1">
    <location>
        <begin position="34"/>
        <end position="52"/>
    </location>
</feature>
<reference evidence="2 3" key="1">
    <citation type="submission" date="2024-09" db="EMBL/GenBank/DDBJ databases">
        <authorList>
            <person name="Sun Q."/>
            <person name="Mori K."/>
        </authorList>
    </citation>
    <scope>NUCLEOTIDE SEQUENCE [LARGE SCALE GENOMIC DNA]</scope>
    <source>
        <strain evidence="2 3">NCAIM B.02301</strain>
    </source>
</reference>
<organism evidence="2 3">
    <name type="scientific">Halalkalibacter alkalisediminis</name>
    <dbReference type="NCBI Taxonomy" id="935616"/>
    <lineage>
        <taxon>Bacteria</taxon>
        <taxon>Bacillati</taxon>
        <taxon>Bacillota</taxon>
        <taxon>Bacilli</taxon>
        <taxon>Bacillales</taxon>
        <taxon>Bacillaceae</taxon>
        <taxon>Halalkalibacter</taxon>
    </lineage>
</organism>
<dbReference type="InterPro" id="IPR014245">
    <property type="entry name" value="Spore_III_AF"/>
</dbReference>
<evidence type="ECO:0000256" key="1">
    <source>
        <dbReference type="SAM" id="Phobius"/>
    </source>
</evidence>
<dbReference type="Proteomes" id="UP001589833">
    <property type="component" value="Unassembled WGS sequence"/>
</dbReference>
<accession>A0ABV6NLQ5</accession>
<keyword evidence="1" id="KW-0812">Transmembrane</keyword>
<dbReference type="EMBL" id="JBHLTR010000077">
    <property type="protein sequence ID" value="MFC0561621.1"/>
    <property type="molecule type" value="Genomic_DNA"/>
</dbReference>
<evidence type="ECO:0000313" key="3">
    <source>
        <dbReference type="Proteomes" id="UP001589833"/>
    </source>
</evidence>
<keyword evidence="3" id="KW-1185">Reference proteome</keyword>
<evidence type="ECO:0000313" key="2">
    <source>
        <dbReference type="EMBL" id="MFC0561621.1"/>
    </source>
</evidence>
<keyword evidence="1" id="KW-0472">Membrane</keyword>
<sequence length="226" mass="26064">MTEWLTNIILLILLATILELMLPNSNMQRYVKMVVGLLLLVVMLQPLLSIFTEDVDEWLFSLSNATEQTEKSINNQINLQKREIELGQRAYHLEQVAVQLEREVAETLLEQHELIIKHVNVKLDDDALEQVDSFDQQMNEEQMINALKAIHVYVQSASESTVEQERSRDVSPVQVVHIDTSKPRATTDEKEETSHDLEPVQQFLSENWYIPKDKISLAWEGGKQAE</sequence>
<name>A0ABV6NLQ5_9BACI</name>
<keyword evidence="1" id="KW-1133">Transmembrane helix</keyword>